<dbReference type="PROSITE" id="PS50206">
    <property type="entry name" value="RHODANESE_3"/>
    <property type="match status" value="1"/>
</dbReference>
<dbReference type="GO" id="GO:0005634">
    <property type="term" value="C:nucleus"/>
    <property type="evidence" value="ECO:0007669"/>
    <property type="project" value="TreeGrafter"/>
</dbReference>
<dbReference type="EMBL" id="HE978320">
    <property type="protein sequence ID" value="CCK71134.1"/>
    <property type="molecule type" value="Genomic_DNA"/>
</dbReference>
<evidence type="ECO:0000313" key="2">
    <source>
        <dbReference type="EMBL" id="CCK71134.1"/>
    </source>
</evidence>
<dbReference type="InterPro" id="IPR036873">
    <property type="entry name" value="Rhodanese-like_dom_sf"/>
</dbReference>
<gene>
    <name evidence="2" type="primary">KNAG0G00780</name>
    <name evidence="2" type="ordered locus">KNAG_0G00780</name>
</gene>
<dbReference type="Proteomes" id="UP000006310">
    <property type="component" value="Chromosome 7"/>
</dbReference>
<reference evidence="2 3" key="1">
    <citation type="journal article" date="2011" name="Proc. Natl. Acad. Sci. U.S.A.">
        <title>Evolutionary erosion of yeast sex chromosomes by mating-type switching accidents.</title>
        <authorList>
            <person name="Gordon J.L."/>
            <person name="Armisen D."/>
            <person name="Proux-Wera E."/>
            <person name="Oheigeartaigh S.S."/>
            <person name="Byrne K.P."/>
            <person name="Wolfe K.H."/>
        </authorList>
    </citation>
    <scope>NUCLEOTIDE SEQUENCE [LARGE SCALE GENOMIC DNA]</scope>
    <source>
        <strain evidence="3">ATCC MYA-139 / BCRC 22969 / CBS 8797 / CCRC 22969 / KCTC 17520 / NBRC 10181 / NCYC 3082</strain>
    </source>
</reference>
<dbReference type="GO" id="GO:0004792">
    <property type="term" value="F:thiosulfate-cyanide sulfurtransferase activity"/>
    <property type="evidence" value="ECO:0007669"/>
    <property type="project" value="EnsemblFungi"/>
</dbReference>
<dbReference type="OMA" id="RCTNIPC"/>
<dbReference type="Gene3D" id="3.40.250.10">
    <property type="entry name" value="Rhodanese-like domain"/>
    <property type="match status" value="1"/>
</dbReference>
<accession>J7S7R8</accession>
<proteinExistence type="predicted"/>
<dbReference type="OrthoDB" id="102559at2759"/>
<dbReference type="PANTHER" id="PTHR10828:SF38">
    <property type="entry name" value="ARSENICAL-RESISTANCE PROTEIN 2-RELATED"/>
    <property type="match status" value="1"/>
</dbReference>
<dbReference type="PANTHER" id="PTHR10828">
    <property type="entry name" value="M-PHASE INDUCER PHOSPHATASE DUAL SPECIFICITY PHOSPHATASE CDC25"/>
    <property type="match status" value="1"/>
</dbReference>
<dbReference type="HOGENOM" id="CLU_107716_1_0_1"/>
<dbReference type="SUPFAM" id="SSF52821">
    <property type="entry name" value="Rhodanese/Cell cycle control phosphatase"/>
    <property type="match status" value="1"/>
</dbReference>
<evidence type="ECO:0000313" key="3">
    <source>
        <dbReference type="Proteomes" id="UP000006310"/>
    </source>
</evidence>
<dbReference type="KEGG" id="kng:KNAG_0G00780"/>
<reference evidence="3" key="2">
    <citation type="submission" date="2012-08" db="EMBL/GenBank/DDBJ databases">
        <title>Genome sequence of Kazachstania naganishii.</title>
        <authorList>
            <person name="Gordon J.L."/>
            <person name="Armisen D."/>
            <person name="Proux-Wera E."/>
            <person name="OhEigeartaigh S.S."/>
            <person name="Byrne K.P."/>
            <person name="Wolfe K.H."/>
        </authorList>
    </citation>
    <scope>NUCLEOTIDE SEQUENCE [LARGE SCALE GENOMIC DNA]</scope>
    <source>
        <strain evidence="3">ATCC MYA-139 / BCRC 22969 / CBS 8797 / CCRC 22969 / KCTC 17520 / NBRC 10181 / NCYC 3082</strain>
    </source>
</reference>
<dbReference type="GO" id="GO:0005737">
    <property type="term" value="C:cytoplasm"/>
    <property type="evidence" value="ECO:0007669"/>
    <property type="project" value="TreeGrafter"/>
</dbReference>
<dbReference type="STRING" id="1071383.J7S7R8"/>
<dbReference type="GO" id="GO:0004725">
    <property type="term" value="F:protein tyrosine phosphatase activity"/>
    <property type="evidence" value="ECO:0007669"/>
    <property type="project" value="TreeGrafter"/>
</dbReference>
<protein>
    <recommendedName>
        <fullName evidence="1">Rhodanese domain-containing protein</fullName>
    </recommendedName>
</protein>
<organism evidence="2 3">
    <name type="scientific">Huiozyma naganishii (strain ATCC MYA-139 / BCRC 22969 / CBS 8797 / KCTC 17520 / NBRC 10181 / NCYC 3082 / Yp74L-3)</name>
    <name type="common">Yeast</name>
    <name type="synonym">Kazachstania naganishii</name>
    <dbReference type="NCBI Taxonomy" id="1071383"/>
    <lineage>
        <taxon>Eukaryota</taxon>
        <taxon>Fungi</taxon>
        <taxon>Dikarya</taxon>
        <taxon>Ascomycota</taxon>
        <taxon>Saccharomycotina</taxon>
        <taxon>Saccharomycetes</taxon>
        <taxon>Saccharomycetales</taxon>
        <taxon>Saccharomycetaceae</taxon>
        <taxon>Huiozyma</taxon>
    </lineage>
</organism>
<dbReference type="eggNOG" id="KOG3772">
    <property type="taxonomic scope" value="Eukaryota"/>
</dbReference>
<dbReference type="SMART" id="SM00450">
    <property type="entry name" value="RHOD"/>
    <property type="match status" value="1"/>
</dbReference>
<sequence>MPSVADIEYVTAEQLYEWLQLGHTAGVPGVPGEPFAVVDVRGSDFVGGHIAGCIHAPSGSLKHGAGIAELIHTLEQVRSRGGGKRVNVVFHCAQSQQRGPTSALRFLRSLAPEQRTHYRVWVLQGGFNRWQDVYGEDSTVTEGYEPSLWQW</sequence>
<evidence type="ECO:0000259" key="1">
    <source>
        <dbReference type="PROSITE" id="PS50206"/>
    </source>
</evidence>
<feature type="domain" description="Rhodanese" evidence="1">
    <location>
        <begin position="31"/>
        <end position="139"/>
    </location>
</feature>
<dbReference type="InterPro" id="IPR001763">
    <property type="entry name" value="Rhodanese-like_dom"/>
</dbReference>
<dbReference type="Pfam" id="PF00581">
    <property type="entry name" value="Rhodanese"/>
    <property type="match status" value="1"/>
</dbReference>
<name>J7S7R8_HUIN7</name>
<keyword evidence="3" id="KW-1185">Reference proteome</keyword>
<dbReference type="RefSeq" id="XP_022465380.1">
    <property type="nucleotide sequence ID" value="XM_022608934.1"/>
</dbReference>
<dbReference type="AlphaFoldDB" id="J7S7R8"/>
<dbReference type="GeneID" id="34526858"/>